<feature type="binding site" evidence="7">
    <location>
        <position position="52"/>
    </location>
    <ligand>
        <name>Zn(2+)</name>
        <dbReference type="ChEBI" id="CHEBI:29105"/>
        <label>1</label>
    </ligand>
</feature>
<dbReference type="GO" id="GO:0008800">
    <property type="term" value="F:beta-lactamase activity"/>
    <property type="evidence" value="ECO:0007669"/>
    <property type="project" value="InterPro"/>
</dbReference>
<sequence length="246" mass="26984">MNIVPLTAFSDNYIWLLQGEDFMAVVDPGAAGPVMTALEKKSHILDAILLTHHHSDHTGGVRELREKYGAKVYGPAAEKQKMPPLDVFLADGEGFALGGEHFTVIETPGHTLGHICYYAQNSGQNSGVVFTGDTLFSLGCGRVFEGTAAQMFNSLQKLEKLPPNTEVYCGHEYTLSNAAFAQSVVAQSIVAETPFLTARVQQVKTLREQGQPTIPVSLEEEEKTNPFLLAQTVEEFTRLRLAKDRF</sequence>
<comment type="subunit">
    <text evidence="7">Monomer.</text>
</comment>
<evidence type="ECO:0000256" key="3">
    <source>
        <dbReference type="ARBA" id="ARBA00006759"/>
    </source>
</evidence>
<comment type="pathway">
    <text evidence="2 7">Secondary metabolite metabolism; methylglyoxal degradation; (R)-lactate from methylglyoxal: step 2/2.</text>
</comment>
<feature type="binding site" evidence="7">
    <location>
        <position position="57"/>
    </location>
    <ligand>
        <name>Zn(2+)</name>
        <dbReference type="ChEBI" id="CHEBI:29105"/>
        <label>2</label>
    </ligand>
</feature>
<feature type="binding site" evidence="7">
    <location>
        <position position="110"/>
    </location>
    <ligand>
        <name>Zn(2+)</name>
        <dbReference type="ChEBI" id="CHEBI:29105"/>
        <label>1</label>
    </ligand>
</feature>
<reference evidence="9 10" key="1">
    <citation type="submission" date="2020-08" db="EMBL/GenBank/DDBJ databases">
        <title>Complete genome sequence of Entomobacter blattae G55GP.</title>
        <authorList>
            <person name="Poehlein A."/>
            <person name="Guzman J."/>
            <person name="Daniel R."/>
            <person name="Vilcinskas A."/>
        </authorList>
    </citation>
    <scope>NUCLEOTIDE SEQUENCE [LARGE SCALE GENOMIC DNA]</scope>
    <source>
        <strain evidence="9 10">G55GP</strain>
    </source>
</reference>
<dbReference type="Pfam" id="PF00753">
    <property type="entry name" value="Lactamase_B"/>
    <property type="match status" value="1"/>
</dbReference>
<dbReference type="UniPathway" id="UPA00619">
    <property type="reaction ID" value="UER00676"/>
</dbReference>
<dbReference type="InterPro" id="IPR001279">
    <property type="entry name" value="Metallo-B-lactamas"/>
</dbReference>
<name>A0A7H1NUZ2_9PROT</name>
<comment type="cofactor">
    <cofactor evidence="7">
        <name>Zn(2+)</name>
        <dbReference type="ChEBI" id="CHEBI:29105"/>
    </cofactor>
    <text evidence="7">Binds 2 Zn(2+) ions per subunit.</text>
</comment>
<dbReference type="PANTHER" id="PTHR43705:SF1">
    <property type="entry name" value="HYDROXYACYLGLUTATHIONE HYDROLASE GLOB"/>
    <property type="match status" value="1"/>
</dbReference>
<proteinExistence type="inferred from homology"/>
<evidence type="ECO:0000259" key="8">
    <source>
        <dbReference type="SMART" id="SM00849"/>
    </source>
</evidence>
<comment type="similarity">
    <text evidence="3 7">Belongs to the metallo-beta-lactamase superfamily. Glyoxalase II family.</text>
</comment>
<evidence type="ECO:0000256" key="6">
    <source>
        <dbReference type="ARBA" id="ARBA00022833"/>
    </source>
</evidence>
<dbReference type="PIRSF" id="PIRSF005457">
    <property type="entry name" value="Glx"/>
    <property type="match status" value="1"/>
</dbReference>
<dbReference type="EMBL" id="CP060244">
    <property type="protein sequence ID" value="QNT79602.1"/>
    <property type="molecule type" value="Genomic_DNA"/>
</dbReference>
<dbReference type="InterPro" id="IPR032282">
    <property type="entry name" value="HAGH_C"/>
</dbReference>
<evidence type="ECO:0000256" key="4">
    <source>
        <dbReference type="ARBA" id="ARBA00022723"/>
    </source>
</evidence>
<organism evidence="9 10">
    <name type="scientific">Entomobacter blattae</name>
    <dbReference type="NCBI Taxonomy" id="2762277"/>
    <lineage>
        <taxon>Bacteria</taxon>
        <taxon>Pseudomonadati</taxon>
        <taxon>Pseudomonadota</taxon>
        <taxon>Alphaproteobacteria</taxon>
        <taxon>Acetobacterales</taxon>
        <taxon>Acetobacteraceae</taxon>
        <taxon>Entomobacter</taxon>
    </lineage>
</organism>
<dbReference type="SMART" id="SM00849">
    <property type="entry name" value="Lactamase_B"/>
    <property type="match status" value="1"/>
</dbReference>
<dbReference type="GO" id="GO:0017001">
    <property type="term" value="P:antibiotic catabolic process"/>
    <property type="evidence" value="ECO:0007669"/>
    <property type="project" value="InterPro"/>
</dbReference>
<dbReference type="GO" id="GO:0019243">
    <property type="term" value="P:methylglyoxal catabolic process to D-lactate via S-lactoyl-glutathione"/>
    <property type="evidence" value="ECO:0007669"/>
    <property type="project" value="UniProtKB-UniRule"/>
</dbReference>
<accession>A0A7H1NUZ2</accession>
<protein>
    <recommendedName>
        <fullName evidence="7">Hydroxyacylglutathione hydrolase</fullName>
        <ecNumber evidence="7">3.1.2.6</ecNumber>
    </recommendedName>
    <alternativeName>
        <fullName evidence="7">Glyoxalase II</fullName>
        <shortName evidence="7">Glx II</shortName>
    </alternativeName>
</protein>
<dbReference type="PANTHER" id="PTHR43705">
    <property type="entry name" value="HYDROXYACYLGLUTATHIONE HYDROLASE"/>
    <property type="match status" value="1"/>
</dbReference>
<dbReference type="InterPro" id="IPR050110">
    <property type="entry name" value="Glyoxalase_II_hydrolase"/>
</dbReference>
<evidence type="ECO:0000313" key="9">
    <source>
        <dbReference type="EMBL" id="QNT79602.1"/>
    </source>
</evidence>
<feature type="binding site" evidence="7">
    <location>
        <position position="54"/>
    </location>
    <ligand>
        <name>Zn(2+)</name>
        <dbReference type="ChEBI" id="CHEBI:29105"/>
        <label>1</label>
    </ligand>
</feature>
<feature type="binding site" evidence="7">
    <location>
        <position position="56"/>
    </location>
    <ligand>
        <name>Zn(2+)</name>
        <dbReference type="ChEBI" id="CHEBI:29105"/>
        <label>2</label>
    </ligand>
</feature>
<dbReference type="AlphaFoldDB" id="A0A7H1NUZ2"/>
<evidence type="ECO:0000256" key="5">
    <source>
        <dbReference type="ARBA" id="ARBA00022801"/>
    </source>
</evidence>
<dbReference type="Gene3D" id="3.60.15.10">
    <property type="entry name" value="Ribonuclease Z/Hydroxyacylglutathione hydrolase-like"/>
    <property type="match status" value="1"/>
</dbReference>
<keyword evidence="10" id="KW-1185">Reference proteome</keyword>
<dbReference type="InterPro" id="IPR036866">
    <property type="entry name" value="RibonucZ/Hydroxyglut_hydro"/>
</dbReference>
<feature type="binding site" evidence="7">
    <location>
        <position position="133"/>
    </location>
    <ligand>
        <name>Zn(2+)</name>
        <dbReference type="ChEBI" id="CHEBI:29105"/>
        <label>2</label>
    </ligand>
</feature>
<dbReference type="PROSITE" id="PS00743">
    <property type="entry name" value="BETA_LACTAMASE_B_1"/>
    <property type="match status" value="1"/>
</dbReference>
<dbReference type="CDD" id="cd07723">
    <property type="entry name" value="hydroxyacylglutathione_hydrolase_MBL-fold"/>
    <property type="match status" value="1"/>
</dbReference>
<feature type="binding site" evidence="7">
    <location>
        <position position="133"/>
    </location>
    <ligand>
        <name>Zn(2+)</name>
        <dbReference type="ChEBI" id="CHEBI:29105"/>
        <label>1</label>
    </ligand>
</feature>
<dbReference type="GO" id="GO:0008270">
    <property type="term" value="F:zinc ion binding"/>
    <property type="evidence" value="ECO:0007669"/>
    <property type="project" value="InterPro"/>
</dbReference>
<comment type="function">
    <text evidence="7">Thiolesterase that catalyzes the hydrolysis of S-D-lactoyl-glutathione to form glutathione and D-lactic acid.</text>
</comment>
<gene>
    <name evidence="7 9" type="primary">gloB</name>
    <name evidence="9" type="ORF">JGUZn3_24020</name>
</gene>
<evidence type="ECO:0000313" key="10">
    <source>
        <dbReference type="Proteomes" id="UP000516349"/>
    </source>
</evidence>
<dbReference type="InterPro" id="IPR001018">
    <property type="entry name" value="Beta-lactamase_class-B_CS"/>
</dbReference>
<dbReference type="SUPFAM" id="SSF56281">
    <property type="entry name" value="Metallo-hydrolase/oxidoreductase"/>
    <property type="match status" value="1"/>
</dbReference>
<dbReference type="HAMAP" id="MF_01374">
    <property type="entry name" value="Glyoxalase_2"/>
    <property type="match status" value="1"/>
</dbReference>
<dbReference type="InterPro" id="IPR017782">
    <property type="entry name" value="Hydroxyacylglutathione_Hdrlase"/>
</dbReference>
<keyword evidence="5 7" id="KW-0378">Hydrolase</keyword>
<feature type="domain" description="Metallo-beta-lactamase" evidence="8">
    <location>
        <begin position="11"/>
        <end position="171"/>
    </location>
</feature>
<feature type="binding site" evidence="7">
    <location>
        <position position="171"/>
    </location>
    <ligand>
        <name>Zn(2+)</name>
        <dbReference type="ChEBI" id="CHEBI:29105"/>
        <label>2</label>
    </ligand>
</feature>
<dbReference type="Proteomes" id="UP000516349">
    <property type="component" value="Chromosome"/>
</dbReference>
<evidence type="ECO:0000256" key="2">
    <source>
        <dbReference type="ARBA" id="ARBA00004963"/>
    </source>
</evidence>
<evidence type="ECO:0000256" key="7">
    <source>
        <dbReference type="HAMAP-Rule" id="MF_01374"/>
    </source>
</evidence>
<dbReference type="GO" id="GO:0004416">
    <property type="term" value="F:hydroxyacylglutathione hydrolase activity"/>
    <property type="evidence" value="ECO:0007669"/>
    <property type="project" value="UniProtKB-UniRule"/>
</dbReference>
<keyword evidence="6 7" id="KW-0862">Zinc</keyword>
<dbReference type="NCBIfam" id="TIGR03413">
    <property type="entry name" value="GSH_gloB"/>
    <property type="match status" value="1"/>
</dbReference>
<dbReference type="EC" id="3.1.2.6" evidence="7"/>
<comment type="catalytic activity">
    <reaction evidence="1 7">
        <text>an S-(2-hydroxyacyl)glutathione + H2O = a 2-hydroxy carboxylate + glutathione + H(+)</text>
        <dbReference type="Rhea" id="RHEA:21864"/>
        <dbReference type="ChEBI" id="CHEBI:15377"/>
        <dbReference type="ChEBI" id="CHEBI:15378"/>
        <dbReference type="ChEBI" id="CHEBI:57925"/>
        <dbReference type="ChEBI" id="CHEBI:58896"/>
        <dbReference type="ChEBI" id="CHEBI:71261"/>
        <dbReference type="EC" id="3.1.2.6"/>
    </reaction>
</comment>
<dbReference type="InterPro" id="IPR035680">
    <property type="entry name" value="Clx_II_MBL"/>
</dbReference>
<keyword evidence="4 7" id="KW-0479">Metal-binding</keyword>
<dbReference type="Pfam" id="PF16123">
    <property type="entry name" value="HAGH_C"/>
    <property type="match status" value="1"/>
</dbReference>
<evidence type="ECO:0000256" key="1">
    <source>
        <dbReference type="ARBA" id="ARBA00001623"/>
    </source>
</evidence>
<dbReference type="KEGG" id="ebla:JGUZn3_24020"/>
<dbReference type="RefSeq" id="WP_203413747.1">
    <property type="nucleotide sequence ID" value="NZ_CP060244.1"/>
</dbReference>